<evidence type="ECO:0000256" key="12">
    <source>
        <dbReference type="PIRNR" id="PIRNR000168"/>
    </source>
</evidence>
<dbReference type="GO" id="GO:0005777">
    <property type="term" value="C:peroxisome"/>
    <property type="evidence" value="ECO:0007669"/>
    <property type="project" value="UniProtKB-SubCell"/>
</dbReference>
<comment type="cofactor">
    <cofactor evidence="1">
        <name>FAD</name>
        <dbReference type="ChEBI" id="CHEBI:57692"/>
    </cofactor>
</comment>
<dbReference type="InterPro" id="IPR006091">
    <property type="entry name" value="Acyl-CoA_Oxase/DH_mid-dom"/>
</dbReference>
<dbReference type="STRING" id="7574.A0A1S3H465"/>
<evidence type="ECO:0000256" key="7">
    <source>
        <dbReference type="ARBA" id="ARBA00022832"/>
    </source>
</evidence>
<evidence type="ECO:0000256" key="10">
    <source>
        <dbReference type="ARBA" id="ARBA00023140"/>
    </source>
</evidence>
<evidence type="ECO:0000256" key="14">
    <source>
        <dbReference type="PIRSR" id="PIRSR000168-2"/>
    </source>
</evidence>
<dbReference type="Proteomes" id="UP000085678">
    <property type="component" value="Unplaced"/>
</dbReference>
<keyword evidence="5 12" id="KW-0285">Flavoprotein</keyword>
<keyword evidence="9" id="KW-0443">Lipid metabolism</keyword>
<dbReference type="PIRSF" id="PIRSF000168">
    <property type="entry name" value="Acyl-CoA_oxidase"/>
    <property type="match status" value="1"/>
</dbReference>
<evidence type="ECO:0000256" key="13">
    <source>
        <dbReference type="PIRSR" id="PIRSR000168-1"/>
    </source>
</evidence>
<dbReference type="InterPro" id="IPR055060">
    <property type="entry name" value="ACOX_C_alpha1"/>
</dbReference>
<dbReference type="InterPro" id="IPR002655">
    <property type="entry name" value="Acyl-CoA_oxidase_C"/>
</dbReference>
<dbReference type="GO" id="GO:0055088">
    <property type="term" value="P:lipid homeostasis"/>
    <property type="evidence" value="ECO:0007669"/>
    <property type="project" value="TreeGrafter"/>
</dbReference>
<dbReference type="SUPFAM" id="SSF47203">
    <property type="entry name" value="Acyl-CoA dehydrogenase C-terminal domain-like"/>
    <property type="match status" value="2"/>
</dbReference>
<dbReference type="InterPro" id="IPR036250">
    <property type="entry name" value="AcylCo_DH-like_C"/>
</dbReference>
<name>A0A1S3H465_LINAN</name>
<feature type="domain" description="Acyl-CoA oxidase C-alpha1" evidence="17">
    <location>
        <begin position="308"/>
        <end position="473"/>
    </location>
</feature>
<dbReference type="GeneID" id="106151870"/>
<comment type="similarity">
    <text evidence="4 12">Belongs to the acyl-CoA oxidase family.</text>
</comment>
<dbReference type="InterPro" id="IPR012258">
    <property type="entry name" value="Acyl-CoA_oxidase"/>
</dbReference>
<evidence type="ECO:0000256" key="4">
    <source>
        <dbReference type="ARBA" id="ARBA00006288"/>
    </source>
</evidence>
<dbReference type="GO" id="GO:0005504">
    <property type="term" value="F:fatty acid binding"/>
    <property type="evidence" value="ECO:0007669"/>
    <property type="project" value="InterPro"/>
</dbReference>
<evidence type="ECO:0000256" key="3">
    <source>
        <dbReference type="ARBA" id="ARBA00004846"/>
    </source>
</evidence>
<evidence type="ECO:0000256" key="6">
    <source>
        <dbReference type="ARBA" id="ARBA00022827"/>
    </source>
</evidence>
<feature type="active site" description="Proton acceptor" evidence="13">
    <location>
        <position position="458"/>
    </location>
</feature>
<evidence type="ECO:0000259" key="16">
    <source>
        <dbReference type="Pfam" id="PF02770"/>
    </source>
</evidence>
<dbReference type="InterPro" id="IPR034171">
    <property type="entry name" value="ACO"/>
</dbReference>
<dbReference type="OrthoDB" id="538336at2759"/>
<evidence type="ECO:0000256" key="11">
    <source>
        <dbReference type="ARBA" id="ARBA00036397"/>
    </source>
</evidence>
<dbReference type="Gene3D" id="2.40.110.10">
    <property type="entry name" value="Butyryl-CoA Dehydrogenase, subunit A, domain 2"/>
    <property type="match status" value="1"/>
</dbReference>
<evidence type="ECO:0000313" key="19">
    <source>
        <dbReference type="RefSeq" id="XP_013380752.1"/>
    </source>
</evidence>
<dbReference type="FunFam" id="1.20.140.10:FF:000010">
    <property type="entry name" value="Acyl-coenzyme A oxidase"/>
    <property type="match status" value="1"/>
</dbReference>
<dbReference type="PANTHER" id="PTHR10909">
    <property type="entry name" value="ELECTRON TRANSPORT OXIDOREDUCTASE"/>
    <property type="match status" value="1"/>
</dbReference>
<protein>
    <recommendedName>
        <fullName evidence="12">Acyl-coenzyme A oxidase</fullName>
    </recommendedName>
</protein>
<keyword evidence="7" id="KW-0276">Fatty acid metabolism</keyword>
<keyword evidence="6 12" id="KW-0274">FAD</keyword>
<dbReference type="Pfam" id="PF02770">
    <property type="entry name" value="Acyl-CoA_dh_M"/>
    <property type="match status" value="1"/>
</dbReference>
<comment type="subcellular location">
    <subcellularLocation>
        <location evidence="2">Peroxisome</location>
    </subcellularLocation>
</comment>
<keyword evidence="18" id="KW-1185">Reference proteome</keyword>
<dbReference type="KEGG" id="lak:106151870"/>
<evidence type="ECO:0000256" key="5">
    <source>
        <dbReference type="ARBA" id="ARBA00022630"/>
    </source>
</evidence>
<dbReference type="Pfam" id="PF01756">
    <property type="entry name" value="ACOX"/>
    <property type="match status" value="1"/>
</dbReference>
<keyword evidence="8" id="KW-0560">Oxidoreductase</keyword>
<dbReference type="Gene3D" id="1.20.140.10">
    <property type="entry name" value="Butyryl-CoA Dehydrogenase, subunit A, domain 3"/>
    <property type="match status" value="2"/>
</dbReference>
<evidence type="ECO:0000256" key="1">
    <source>
        <dbReference type="ARBA" id="ARBA00001974"/>
    </source>
</evidence>
<evidence type="ECO:0000313" key="18">
    <source>
        <dbReference type="Proteomes" id="UP000085678"/>
    </source>
</evidence>
<dbReference type="AlphaFoldDB" id="A0A1S3H465"/>
<dbReference type="FunCoup" id="A0A1S3H465">
    <property type="interactions" value="905"/>
</dbReference>
<feature type="domain" description="Acyl-CoA oxidase C-terminal" evidence="15">
    <location>
        <begin position="518"/>
        <end position="697"/>
    </location>
</feature>
<gene>
    <name evidence="19" type="primary">LOC106151870</name>
</gene>
<dbReference type="SUPFAM" id="SSF56645">
    <property type="entry name" value="Acyl-CoA dehydrogenase NM domain-like"/>
    <property type="match status" value="1"/>
</dbReference>
<organism evidence="18 19">
    <name type="scientific">Lingula anatina</name>
    <name type="common">Brachiopod</name>
    <name type="synonym">Lingula unguis</name>
    <dbReference type="NCBI Taxonomy" id="7574"/>
    <lineage>
        <taxon>Eukaryota</taxon>
        <taxon>Metazoa</taxon>
        <taxon>Spiralia</taxon>
        <taxon>Lophotrochozoa</taxon>
        <taxon>Brachiopoda</taxon>
        <taxon>Linguliformea</taxon>
        <taxon>Lingulata</taxon>
        <taxon>Lingulida</taxon>
        <taxon>Linguloidea</taxon>
        <taxon>Lingulidae</taxon>
        <taxon>Lingula</taxon>
    </lineage>
</organism>
<evidence type="ECO:0000259" key="15">
    <source>
        <dbReference type="Pfam" id="PF01756"/>
    </source>
</evidence>
<evidence type="ECO:0000259" key="17">
    <source>
        <dbReference type="Pfam" id="PF22924"/>
    </source>
</evidence>
<dbReference type="RefSeq" id="XP_013380752.1">
    <property type="nucleotide sequence ID" value="XM_013525298.2"/>
</dbReference>
<dbReference type="GO" id="GO:0016402">
    <property type="term" value="F:pristanoyl-CoA oxidase activity"/>
    <property type="evidence" value="ECO:0007669"/>
    <property type="project" value="TreeGrafter"/>
</dbReference>
<comment type="catalytic activity">
    <reaction evidence="11">
        <text>a 2,3-saturated acyl-CoA + O2 = a (2E)-enoyl-CoA + H2O2</text>
        <dbReference type="Rhea" id="RHEA:38959"/>
        <dbReference type="ChEBI" id="CHEBI:15379"/>
        <dbReference type="ChEBI" id="CHEBI:16240"/>
        <dbReference type="ChEBI" id="CHEBI:58856"/>
        <dbReference type="ChEBI" id="CHEBI:65111"/>
        <dbReference type="EC" id="1.3.3.6"/>
    </reaction>
    <physiologicalReaction direction="left-to-right" evidence="11">
        <dbReference type="Rhea" id="RHEA:38960"/>
    </physiologicalReaction>
</comment>
<dbReference type="InterPro" id="IPR046373">
    <property type="entry name" value="Acyl-CoA_Oxase/DH_mid-dom_sf"/>
</dbReference>
<feature type="binding site" evidence="14">
    <location>
        <position position="165"/>
    </location>
    <ligand>
        <name>FAD</name>
        <dbReference type="ChEBI" id="CHEBI:57692"/>
    </ligand>
</feature>
<dbReference type="InterPro" id="IPR009100">
    <property type="entry name" value="AcylCoA_DH/oxidase_NM_dom_sf"/>
</dbReference>
<evidence type="ECO:0000256" key="9">
    <source>
        <dbReference type="ARBA" id="ARBA00023098"/>
    </source>
</evidence>
<dbReference type="Pfam" id="PF22924">
    <property type="entry name" value="ACOX_C_alpha1"/>
    <property type="match status" value="1"/>
</dbReference>
<evidence type="ECO:0000256" key="2">
    <source>
        <dbReference type="ARBA" id="ARBA00004275"/>
    </source>
</evidence>
<accession>A0A1S3H465</accession>
<proteinExistence type="inferred from homology"/>
<dbReference type="PANTHER" id="PTHR10909:SF390">
    <property type="entry name" value="PEROXISOMAL ACYL-COENZYME A OXIDASE 3"/>
    <property type="match status" value="1"/>
</dbReference>
<dbReference type="GO" id="GO:0071949">
    <property type="term" value="F:FAD binding"/>
    <property type="evidence" value="ECO:0007669"/>
    <property type="project" value="InterPro"/>
</dbReference>
<evidence type="ECO:0000256" key="8">
    <source>
        <dbReference type="ARBA" id="ARBA00023002"/>
    </source>
</evidence>
<dbReference type="FunFam" id="2.40.110.10:FF:000005">
    <property type="entry name" value="Acyl-coenzyme A oxidase"/>
    <property type="match status" value="1"/>
</dbReference>
<dbReference type="CDD" id="cd01150">
    <property type="entry name" value="AXO"/>
    <property type="match status" value="1"/>
</dbReference>
<dbReference type="GO" id="GO:0033540">
    <property type="term" value="P:fatty acid beta-oxidation using acyl-CoA oxidase"/>
    <property type="evidence" value="ECO:0007669"/>
    <property type="project" value="InterPro"/>
</dbReference>
<feature type="domain" description="Acyl-CoA oxidase/dehydrogenase middle" evidence="16">
    <location>
        <begin position="161"/>
        <end position="272"/>
    </location>
</feature>
<dbReference type="FunFam" id="1.20.140.10:FF:000007">
    <property type="entry name" value="Acyl-coenzyme A oxidase"/>
    <property type="match status" value="1"/>
</dbReference>
<dbReference type="InParanoid" id="A0A1S3H465"/>
<sequence>MSETEAMPVVQSSSSLDEILPDFPQGPLDDYRKKASFNWKRMKLLVEGEEELKFKYHVWRTLEADPLFSRSYEQLTIDQVREVTFLRTKKLFEYNFLPVDSMYENPVLGMTLTDALTSYDPALSAKYSLNMQMFAGAAQRSGSKRHQEFIDKCHNFEYFGCFALTELSHGSNTKAMRTTAHYDPKTKEYVFNTPDFEATKIWVGNMGKTATHAIVFAQLYTPDGKCHGLHSFIVQIRDSKTLLAMPGIMVGDMGEKLGLNGIDNGFLAFNNVRVPRENLLNRTGDVTPSGEYVTPFKDPNKRFGAALGALSSGRVGIVGLCNANLKRCIPIAIRYSAVRRQFGPPNSSEEIPVLEYQLQQWRLIPFLAAAYAIENFSKTFFMDFVALTMGMLMGDTSERQDELGREIHAMSCAGKPLAGWTAQGAAQECREACGGHGYFKVNRLGEIRDDNDPNCTYEGDNNVLLQQTSNYILGKLQAKQQKGTPISSPLESVNFINDMDKVLQAKFTATSMREVLNPTVSLAAYEWLVCYLLQQSAEKLQHELQSGKDSFQARNDSQVYYCRTLAIAYIQHIVLQRFYKQATDDETPKDLQPVLGKLVSLYGLWSLEKHLASLYEGGYITGGEPTRLIREAILHLVTVLKDEAVALADVIAPTDFVLNSPIGLSDGQIYKNLYGAMLQTPNVLERPSWWAEFCSNKPVLGSGKAKL</sequence>
<comment type="pathway">
    <text evidence="3">Lipid metabolism; peroxisomal fatty acid beta-oxidation.</text>
</comment>
<reference evidence="19" key="1">
    <citation type="submission" date="2025-08" db="UniProtKB">
        <authorList>
            <consortium name="RefSeq"/>
        </authorList>
    </citation>
    <scope>IDENTIFICATION</scope>
    <source>
        <tissue evidence="19">Gonads</tissue>
    </source>
</reference>
<feature type="binding site" evidence="14">
    <location>
        <position position="204"/>
    </location>
    <ligand>
        <name>FAD</name>
        <dbReference type="ChEBI" id="CHEBI:57692"/>
    </ligand>
</feature>
<keyword evidence="10" id="KW-0576">Peroxisome</keyword>